<comment type="caution">
    <text evidence="2">The sequence shown here is derived from an EMBL/GenBank/DDBJ whole genome shotgun (WGS) entry which is preliminary data.</text>
</comment>
<feature type="domain" description="PTS EIIA type-2" evidence="1">
    <location>
        <begin position="83"/>
        <end position="229"/>
    </location>
</feature>
<dbReference type="InterPro" id="IPR041657">
    <property type="entry name" value="HTH_17"/>
</dbReference>
<dbReference type="Pfam" id="PF12728">
    <property type="entry name" value="HTH_17"/>
    <property type="match status" value="1"/>
</dbReference>
<reference evidence="2 3" key="1">
    <citation type="submission" date="2020-02" db="EMBL/GenBank/DDBJ databases">
        <title>Draft genome sequence of Limisphaera ngatamarikiensis NGM72.4T, a thermophilic Verrucomicrobia grouped in subdivision 3.</title>
        <authorList>
            <person name="Carere C.R."/>
            <person name="Steen J."/>
            <person name="Hugenholtz P."/>
            <person name="Stott M.B."/>
        </authorList>
    </citation>
    <scope>NUCLEOTIDE SEQUENCE [LARGE SCALE GENOMIC DNA]</scope>
    <source>
        <strain evidence="2 3">NGM72.4</strain>
    </source>
</reference>
<evidence type="ECO:0000259" key="1">
    <source>
        <dbReference type="PROSITE" id="PS51094"/>
    </source>
</evidence>
<dbReference type="InterPro" id="IPR002178">
    <property type="entry name" value="PTS_EIIA_type-2_dom"/>
</dbReference>
<dbReference type="InterPro" id="IPR051541">
    <property type="entry name" value="PTS_SugarTrans_NitroReg"/>
</dbReference>
<dbReference type="Proteomes" id="UP000477311">
    <property type="component" value="Unassembled WGS sequence"/>
</dbReference>
<dbReference type="GO" id="GO:0030295">
    <property type="term" value="F:protein kinase activator activity"/>
    <property type="evidence" value="ECO:0007669"/>
    <property type="project" value="TreeGrafter"/>
</dbReference>
<dbReference type="InterPro" id="IPR009061">
    <property type="entry name" value="DNA-bd_dom_put_sf"/>
</dbReference>
<dbReference type="AlphaFoldDB" id="A0A6M1RM64"/>
<dbReference type="PANTHER" id="PTHR47738">
    <property type="entry name" value="PTS SYSTEM FRUCTOSE-LIKE EIIA COMPONENT-RELATED"/>
    <property type="match status" value="1"/>
</dbReference>
<evidence type="ECO:0000313" key="3">
    <source>
        <dbReference type="Proteomes" id="UP000477311"/>
    </source>
</evidence>
<organism evidence="2 3">
    <name type="scientific">Limisphaera ngatamarikiensis</name>
    <dbReference type="NCBI Taxonomy" id="1324935"/>
    <lineage>
        <taxon>Bacteria</taxon>
        <taxon>Pseudomonadati</taxon>
        <taxon>Verrucomicrobiota</taxon>
        <taxon>Verrucomicrobiia</taxon>
        <taxon>Limisphaerales</taxon>
        <taxon>Limisphaeraceae</taxon>
        <taxon>Limisphaera</taxon>
    </lineage>
</organism>
<dbReference type="Gene3D" id="3.40.930.10">
    <property type="entry name" value="Mannitol-specific EII, Chain A"/>
    <property type="match status" value="1"/>
</dbReference>
<keyword evidence="3" id="KW-1185">Reference proteome</keyword>
<gene>
    <name evidence="2" type="ORF">G4L39_04390</name>
</gene>
<name>A0A6M1RM64_9BACT</name>
<dbReference type="PROSITE" id="PS51094">
    <property type="entry name" value="PTS_EIIA_TYPE_2"/>
    <property type="match status" value="1"/>
</dbReference>
<dbReference type="SUPFAM" id="SSF55804">
    <property type="entry name" value="Phoshotransferase/anion transport protein"/>
    <property type="match status" value="1"/>
</dbReference>
<accession>A0A6M1RM64</accession>
<dbReference type="InterPro" id="IPR016152">
    <property type="entry name" value="PTrfase/Anion_transptr"/>
</dbReference>
<proteinExistence type="predicted"/>
<evidence type="ECO:0000313" key="2">
    <source>
        <dbReference type="EMBL" id="NGO38639.1"/>
    </source>
</evidence>
<dbReference type="Pfam" id="PF00359">
    <property type="entry name" value="PTS_EIIA_2"/>
    <property type="match status" value="1"/>
</dbReference>
<dbReference type="PANTHER" id="PTHR47738:SF1">
    <property type="entry name" value="NITROGEN REGULATORY PROTEIN"/>
    <property type="match status" value="1"/>
</dbReference>
<protein>
    <submittedName>
        <fullName evidence="2">PTS transporter subunit EIIA</fullName>
    </submittedName>
</protein>
<dbReference type="EMBL" id="JAAKYA010000027">
    <property type="protein sequence ID" value="NGO38639.1"/>
    <property type="molecule type" value="Genomic_DNA"/>
</dbReference>
<dbReference type="RefSeq" id="WP_165106217.1">
    <property type="nucleotide sequence ID" value="NZ_JAAKYA010000027.1"/>
</dbReference>
<dbReference type="SUPFAM" id="SSF46955">
    <property type="entry name" value="Putative DNA-binding domain"/>
    <property type="match status" value="1"/>
</dbReference>
<sequence>MPYRTLTIEQAAQLLQLPVQEIERLVKKQLIPFERRAGRIVFRKAELEDWASQRILSADADELAQLHPPRRGTAAARQPLLQDLLQPEWVEPALPARTRPSVIREMVAVATRTGWVHDPAELVESLEAREKLCSTAVPGGVAFLHPRVQQPWRFERAFIALGRTLHPIHFGAPDQEPTRLFFLLCCLDDASHLTLLARLCLLAQRTAMIETLLAAPDAAAMCEAVLSAEAEALG</sequence>